<evidence type="ECO:0000259" key="8">
    <source>
        <dbReference type="Pfam" id="PF09239"/>
    </source>
</evidence>
<reference evidence="9" key="1">
    <citation type="journal article" date="2022" name="Nat. Microbiol.">
        <title>Unique mobile elements and scalable gene flow at the prokaryote-eukaryote boundary revealed by circularized Asgard archaea genomes.</title>
        <authorList>
            <person name="Wu F."/>
            <person name="Speth D.R."/>
            <person name="Philosof A."/>
            <person name="Cremiere A."/>
            <person name="Narayanan A."/>
            <person name="Barco R.A."/>
            <person name="Connon S.A."/>
            <person name="Amend J.P."/>
            <person name="Antoshechkin I.A."/>
            <person name="Orphan V.J."/>
        </authorList>
    </citation>
    <scope>NUCLEOTIDE SEQUENCE</scope>
    <source>
        <strain evidence="9">PM71</strain>
    </source>
</reference>
<evidence type="ECO:0000256" key="7">
    <source>
        <dbReference type="SAM" id="MobiDB-lite"/>
    </source>
</evidence>
<dbReference type="Gene3D" id="3.30.230.10">
    <property type="match status" value="1"/>
</dbReference>
<comment type="similarity">
    <text evidence="6">Belongs to the TOP6B family.</text>
</comment>
<dbReference type="SUPFAM" id="SSF54211">
    <property type="entry name" value="Ribosomal protein S5 domain 2-like"/>
    <property type="match status" value="1"/>
</dbReference>
<dbReference type="GO" id="GO:0006265">
    <property type="term" value="P:DNA topological change"/>
    <property type="evidence" value="ECO:0007669"/>
    <property type="project" value="UniProtKB-UniRule"/>
</dbReference>
<comment type="catalytic activity">
    <reaction evidence="6">
        <text>ATP-dependent breakage, passage and rejoining of double-stranded DNA.</text>
        <dbReference type="EC" id="5.6.2.2"/>
    </reaction>
</comment>
<dbReference type="InterPro" id="IPR005734">
    <property type="entry name" value="TopoVI_B"/>
</dbReference>
<dbReference type="PANTHER" id="PTHR48444:SF1">
    <property type="entry name" value="DNA TOPOISOMERASE 6 SUBUNIT B"/>
    <property type="match status" value="1"/>
</dbReference>
<dbReference type="InterPro" id="IPR010979">
    <property type="entry name" value="Ribosomal_uS13-like_H2TH"/>
</dbReference>
<feature type="domain" description="DNA topoisomerase VI subunit B transducer" evidence="8">
    <location>
        <begin position="349"/>
        <end position="515"/>
    </location>
</feature>
<evidence type="ECO:0000256" key="6">
    <source>
        <dbReference type="HAMAP-Rule" id="MF_00322"/>
    </source>
</evidence>
<dbReference type="InterPro" id="IPR015320">
    <property type="entry name" value="TopoVI_B_transducer"/>
</dbReference>
<keyword evidence="2 6" id="KW-0067">ATP-binding</keyword>
<dbReference type="CDD" id="cd00823">
    <property type="entry name" value="TopoIIB_Trans"/>
    <property type="match status" value="1"/>
</dbReference>
<dbReference type="GO" id="GO:0006260">
    <property type="term" value="P:DNA replication"/>
    <property type="evidence" value="ECO:0007669"/>
    <property type="project" value="UniProtKB-UniRule"/>
</dbReference>
<dbReference type="SUPFAM" id="SSF47789">
    <property type="entry name" value="C-terminal domain of RNA polymerase alpha subunit"/>
    <property type="match status" value="1"/>
</dbReference>
<evidence type="ECO:0000256" key="1">
    <source>
        <dbReference type="ARBA" id="ARBA00022741"/>
    </source>
</evidence>
<keyword evidence="4 6" id="KW-0238">DNA-binding</keyword>
<dbReference type="Proteomes" id="UP001201020">
    <property type="component" value="Chromosome"/>
</dbReference>
<evidence type="ECO:0000256" key="4">
    <source>
        <dbReference type="ARBA" id="ARBA00023125"/>
    </source>
</evidence>
<dbReference type="EMBL" id="CP084166">
    <property type="protein sequence ID" value="UJG40514.1"/>
    <property type="molecule type" value="Genomic_DNA"/>
</dbReference>
<dbReference type="PANTHER" id="PTHR48444">
    <property type="entry name" value="DNA TOPOISOMERASE 6 SUBUNIT B"/>
    <property type="match status" value="1"/>
</dbReference>
<evidence type="ECO:0000256" key="5">
    <source>
        <dbReference type="ARBA" id="ARBA00023235"/>
    </source>
</evidence>
<dbReference type="InterPro" id="IPR036890">
    <property type="entry name" value="HATPase_C_sf"/>
</dbReference>
<organism evidence="9">
    <name type="scientific">Candidatus Heimdallarchaeum aukensis</name>
    <dbReference type="NCBI Taxonomy" id="2876573"/>
    <lineage>
        <taxon>Archaea</taxon>
        <taxon>Promethearchaeati</taxon>
        <taxon>Candidatus Heimdallarchaeota</taxon>
        <taxon>Candidatus Heimdallarchaeia (ex Rinke et al. 2021) (nom. nud.)</taxon>
        <taxon>Candidatus Heimdallarchaeales</taxon>
        <taxon>Candidatus Heimdallarchaeaceae</taxon>
        <taxon>Candidatus Heimdallarchaeum</taxon>
    </lineage>
</organism>
<sequence>MAEENKTRKMSAAAFFNENKAIAGFGNSMRAVFTSVRELVENGLDAAEKLGVNPEIYIELRKLSSSEINELLDITRYKQLEKHLDFLQLTCRDNGVGVPGHEIPNLFGRVLTGTKYGVIQTRGRFGLGAKMCLLHSMSSVDLPARIKSRYFMEEMTTEVHLMINLEKNEPVIMEQHEYNPDDPGYLHTSGTEISITFTGAWNLAKNSIKEYFKQLAIITPYASFTVVLPGDEEGTSETLVFQKVVDDMPDPPKVIQLHPFGCDITQFKAKIAATSAENLVDFLSKDFMGVRKEVAEEFFQILEIDPNKKPSDLTSKEIRRIVHEGFIKAYQEAKEIKRKRDRIFRFDAPQGDALSPLGAARLRKGLEKELEPEFVEAISRPPKAYSGHPFIVEAAIGYGGGVSKYAQQKGSTSVDNKIIYRYANRIPLIFGAGNDVITKVVSSLNWSEYGLTRQSDPLAIAVSIVSTKIPFPETSKEYISTVPEIEEEIRLALQQLGRRLKTFLSRAKRRKREHARLSRFVRSAPVVIDNLARILENEKIVYTNINKEKYKVAAALAHGAKKKIRNFVPLGTPIFELNVWCPDKYKKSCAKSDILTIGKFLSIPVSELAPILNLSKKEVSRIKQRTIYELDRSKLSPELPLKALTNKMIDKRFARQGTSSSFNEALYQRWIQNSYHYLATEATQLRLVEGLVERLIEDNKFKLINEVTKSQDGQETVELSIFIEEFKFNLETMSDYSELKEEFLYPDFNYIKTSYPNFSNKFKGLEDFIYKFNEPFSFKYDNDLTEMLIDYVKKVFSHVSEKFPDFLKVNITKMKPDWIDGYSKNAFHRRKIETIDNFLKTPTKDLLEIKELERSIYTRFFTILANSERSIPLNKLGLISTIDDNIRKNILDSLKSANIETLAQYANAKLRTLMKKELSVFVDSLLEESKFRILSHLNEVNKDLDLSHLKVISEKAEEKLLENKIFTSTSFLITPSKKLREMGLLKSEIARIKKKIGTPIPNFLSLKNKASKYEIYTVEDILYSQPENFEFKDEQTKKQYVSDYLLLRTPLIFAFPELNEKINVLNEIGVNCIGRFLIWSNKELSLVLNLNEQEIIRLKQSISANKITKNKERYKGNLKIIKKHFPRLVKQFNEQQTTIQELFYFYIEEELPSISDLLTKMNNFREFMNEDLIFLAKLAPTKSKAKSLNDALLKLKTKDVNTIRDFLQLTPVFIETEISKNKDKKILLELYDNINSKNLKDTDEFAEKVLLSHEIIDFYQFLQLPITRIKSLKLKDYEVLASKKIYSLHQFLNYSFDELSTILNFSKKNFDELINNFDVNRDGQPFYEKVSSGKYESIISFDFENSERFSPEEIRSLLVIGYNSIDQLFYLTHPYTFGAPIIKWGVIEKFKKLLRSPLTLVTWEKTTKKKILNEETKQEEEIEEIEITSLSHEQLNALRKTGIRRIIDFFLVSDETIASILKIDLEEAKKYKKNIRISETGTDISELDIFRPSIVEILETNNIFTIEDLYFSTQQEKWAIRTIPWEIVQNLKNVLNLRFKHLSDMLDPDIIKLLKKNKINTLLGFLLTSSKVLMERTGIPDERFDNIKRSLDLGEIFYFFSLPVYFLPNISFSQTEELRKAGILTIVDFVSTSSVKLSNILNITTKETKEIIDILTSQRIREEYEARAIYAYETRLFDKNEQRTLSRETIYSYEGFQSIQELFYCPDEVFIDRNSSIWRKVFTLKKILSLPLRIFQEISDYSLTIFNQNQITHLYHLIFILDSDLTDRTLFRTVSDYSSKLIDLRAYHYFDFLSATAYNKDFFSTILEDIEELTLLDVISSTDLIKTLSEFERQLAFEKCNITLIRSVFELPLGITPFLNLLSEDMRNKYFIITLGSLFELEFEENSPLLEIKNKLGEENSLDKLIGDLSIPISSLNLDVNLALPLSRSSITTLIDFYSTPTKKLSEISNETQKRINEIKENLSYSEIVELHKARSHPIMPSSLITETEISKLRDIGISDIETLYYAGVRMGASSILKQEKYREFKEILSGSITFLSFLSFEEIKKLELQDIHSVIDLSLFEKGQLSQILNNPIYDEFHIFDLLSLDELKEKRLRFAIPLENCPSITSEYVEKLHELGIYSIQDFISRMSEIRKSYPYLVNMNVFKEAKLYLSSVFFLDLELEQMLKLVYSGVGDILTFLTEDITTISLILDIPETEIIKIKENISVKKILNEVEEKGIKLESLALLSKRNLLSLQKLNKDTVQDLYGLCYQIKSFSEEFKENIDNFLSLCNSSVFRISNLSRFIKRSLAKNRILRVIDLFIVREKDLKKIFNSIPEELKDKRKGNISLSSGIPILEEDKELISTLTDFKFNLSKASFEDIFGLVPEYLLIFSESEKIEKASSIAKLEELIYGLCLNIFSISDMSLDVKLDLWKNGVKNIIELLTLSSEEKRTIPSNARSEIIRFVKEFSKEKLVNLIPKDHLDILSNKSDKLDIKTSPDVINLLDLLPQPFVISSQILFSNSNSLTSMVKYPIIWLDKFSQIDQLEFLRNLMKEDKKLILDLLLLPPDNIDIELAEYVVSSLSDFQIPKWAIKLRDVKFLSKQQKLYLKKINIEYLDQLLCLQDYSSEDKNLSSIKKTLSLFGTTPISFLSSLSLQQNSILFENKINTILEFLSIPSVSLGKLFEIEYKEINTIKLQISKRNIVSELKLYGIDLNLLPSLTEKELTKEGKLPLIKKREAKEGTSPKTIKKPEVSTIEYLNENEIYSLIQLFYHDVDQLEINKDEKEKLIVNIPILFTPIKTIERILGISTKNINESLKNKKTYYDYLHIPIHLWETLLPKLDKAIKENNSLFIRNLSSLQFSTLDIANLKLNKSLVQKLYSLGVFSIEYLYYFPEEFFLSLPDSYIEEIKDIRMKLSRNINNLPILTLDTIKSCYNKKLVYIIDVISSIQNLDDAMVDEILSSLSMLKNLHLESFIPPLGSYEEKAMKLGYLSYQELLGDVNLKDKSIFAEISPYLLANIRYLGLEEKIETNLKKGGTYTIADLLLIPYKTVAKESRIKLDQILKLRSSIKIDKIKKTIEKDKPNHFVDLPFLSEKEKSTLLSYGFYSFSDLEENSIYNWLYDIKKIEKIRTKIKQILDTSILFLSSINSLKFEEIETKYFDNNLFTIRDLVKNDQLVSFGDYNTIISNLIKDKKKTLSLTLKTKDFLGTINSKNLFSKNIEIPEISNIIDFISVLYMNKEFLTKTGLEILNLLNSSVSIITDFTEKEVEKLNEHKIETLKDLLIKPISYSSFLSEKQLEKVNHVLSTLNVKTIKKLRDKRVQLSNIMLFDSETKKKLLKYYTVIDDLVYDLSKKHCKLRSKLRNNVQKILNKSIYLISFPQLPLENWLKLLSKVSTLQEMLLLSKPALAKIISTNISEVDTFLSKITISRISNPPALKTNIVLQDFDIAELRENGIKNYLDLFENTDVVSNLSPSLRTKIGLLQKLSSRYFDEKLPDLSFQQLVFFNIHHDSLKVNSQVSKRLLDIYSFIFSKPTKFEEKLNLPEKDELKVQYTLESLLLLEKYDKKQFDKITSSFPETITLHFNEYLQFLNRHVILLVNESFENKEKFKQYGNLTIGDLILKPRYQLSQIIDDNRLIRQIRNLSLETLRTLASKLTPIPETILDKTELDVLSQGHIFSIEEAYVFNIVSKSKTSKRWKITEKLRLRIEQKIYSLPLVFESKETFRLLLKSNTKTVYDLLLLNKSSNITVLKNLLSQIPFHDLDSLASQSNSKLIDFVNDKEIINELNENDINSLGELIALFEEKNISDLSMKVKDVLSCFRASLALFIRQKNILFQLAKRGYEQVYDLFFLQNIDDLQIKFTEKQRAEFTELLNSLNMTKVKEQLELNSYRIKDLGLFSDTEKSILENGGYSHIIHLSVSDKRIKEQTELSIRQISTLKELLSYPIYSFYALMQDKPNSIFKLYHKQKYSLWDVFNTKINELTEITNITERQLRNYFATLTPQSLKIAKKGKTQIVKSTPFMSSEIISKLKEIGISSFEELIFADNRTKRKDIFKNKNVQKLLKLIEEPIEKLDVKQQIRNKLNSLGINTIGEFIAYPTSQLEGKLEMTYNDIKKIKQTIPFVKTTTTKAKRPSTTTKKTTTTKTKRPSTTTKKTTTTKTKRPSTTTKKTTTSKRTKQTTLDEISADTKIETKKRSTK</sequence>
<dbReference type="NCBIfam" id="NF003218">
    <property type="entry name" value="PRK04184.1"/>
    <property type="match status" value="1"/>
</dbReference>
<dbReference type="GO" id="GO:0005524">
    <property type="term" value="F:ATP binding"/>
    <property type="evidence" value="ECO:0007669"/>
    <property type="project" value="UniProtKB-UniRule"/>
</dbReference>
<feature type="binding site" evidence="6">
    <location>
        <position position="42"/>
    </location>
    <ligand>
        <name>ATP</name>
        <dbReference type="ChEBI" id="CHEBI:30616"/>
    </ligand>
</feature>
<dbReference type="SUPFAM" id="SSF55874">
    <property type="entry name" value="ATPase domain of HSP90 chaperone/DNA topoisomerase II/histidine kinase"/>
    <property type="match status" value="1"/>
</dbReference>
<gene>
    <name evidence="6" type="primary">top6B</name>
    <name evidence="9" type="ORF">K9W45_11840</name>
</gene>
<dbReference type="HAMAP" id="MF_00322">
    <property type="entry name" value="Top6B"/>
    <property type="match status" value="1"/>
</dbReference>
<dbReference type="NCBIfam" id="TIGR01052">
    <property type="entry name" value="top6b"/>
    <property type="match status" value="1"/>
</dbReference>
<accession>A0A9Y1FL76</accession>
<comment type="subunit">
    <text evidence="6">Homodimer. Heterotetramer of two Top6A and two Top6B chains.</text>
</comment>
<protein>
    <recommendedName>
        <fullName evidence="6">Type 2 DNA topoisomerase 6 subunit B</fullName>
        <ecNumber evidence="6">5.6.2.2</ecNumber>
    </recommendedName>
    <alternativeName>
        <fullName evidence="6">Type II DNA topoisomerase VI subunit B</fullName>
        <shortName evidence="6">TopoVI-B</shortName>
    </alternativeName>
</protein>
<proteinExistence type="inferred from homology"/>
<feature type="binding site" evidence="6">
    <location>
        <begin position="114"/>
        <end position="115"/>
    </location>
    <ligand>
        <name>ATP</name>
        <dbReference type="ChEBI" id="CHEBI:30616"/>
    </ligand>
</feature>
<feature type="region of interest" description="Disordered" evidence="7">
    <location>
        <begin position="4107"/>
        <end position="4181"/>
    </location>
</feature>
<evidence type="ECO:0000313" key="9">
    <source>
        <dbReference type="EMBL" id="UJG40514.1"/>
    </source>
</evidence>
<feature type="binding site" evidence="6">
    <location>
        <position position="476"/>
    </location>
    <ligand>
        <name>ATP</name>
        <dbReference type="ChEBI" id="CHEBI:30616"/>
    </ligand>
</feature>
<feature type="compositionally biased region" description="Basic and acidic residues" evidence="7">
    <location>
        <begin position="4169"/>
        <end position="4181"/>
    </location>
</feature>
<feature type="binding site" evidence="6">
    <location>
        <position position="93"/>
    </location>
    <ligand>
        <name>ATP</name>
        <dbReference type="ChEBI" id="CHEBI:30616"/>
    </ligand>
</feature>
<keyword evidence="1 6" id="KW-0547">Nucleotide-binding</keyword>
<dbReference type="InterPro" id="IPR014721">
    <property type="entry name" value="Ribsml_uS5_D2-typ_fold_subgr"/>
</dbReference>
<dbReference type="Gene3D" id="1.10.8.50">
    <property type="match status" value="1"/>
</dbReference>
<feature type="binding site" evidence="6">
    <location>
        <begin position="123"/>
        <end position="130"/>
    </location>
    <ligand>
        <name>ATP</name>
        <dbReference type="ChEBI" id="CHEBI:30616"/>
    </ligand>
</feature>
<keyword evidence="3 6" id="KW-0799">Topoisomerase</keyword>
<evidence type="ECO:0000256" key="3">
    <source>
        <dbReference type="ARBA" id="ARBA00023029"/>
    </source>
</evidence>
<dbReference type="GO" id="GO:0003918">
    <property type="term" value="F:DNA topoisomerase type II (double strand cut, ATP-hydrolyzing) activity"/>
    <property type="evidence" value="ECO:0007669"/>
    <property type="project" value="UniProtKB-UniRule"/>
</dbReference>
<name>A0A9Y1FL76_9ARCH</name>
<dbReference type="InterPro" id="IPR020568">
    <property type="entry name" value="Ribosomal_Su5_D2-typ_SF"/>
</dbReference>
<evidence type="ECO:0000256" key="2">
    <source>
        <dbReference type="ARBA" id="ARBA00022840"/>
    </source>
</evidence>
<comment type="function">
    <text evidence="6">Relaxes both positive and negative superturns and exhibits a strong decatenase activity.</text>
</comment>
<keyword evidence="5 6" id="KW-0413">Isomerase</keyword>
<feature type="compositionally biased region" description="Low complexity" evidence="7">
    <location>
        <begin position="4107"/>
        <end position="4153"/>
    </location>
</feature>
<dbReference type="GO" id="GO:0003677">
    <property type="term" value="F:DNA binding"/>
    <property type="evidence" value="ECO:0007669"/>
    <property type="project" value="UniProtKB-UniRule"/>
</dbReference>
<dbReference type="Gene3D" id="3.30.565.10">
    <property type="entry name" value="Histidine kinase-like ATPase, C-terminal domain"/>
    <property type="match status" value="1"/>
</dbReference>
<dbReference type="SUPFAM" id="SSF46946">
    <property type="entry name" value="S13-like H2TH domain"/>
    <property type="match status" value="1"/>
</dbReference>
<dbReference type="EC" id="5.6.2.2" evidence="6"/>
<dbReference type="Pfam" id="PF09239">
    <property type="entry name" value="Topo-VIb_trans"/>
    <property type="match status" value="1"/>
</dbReference>